<feature type="compositionally biased region" description="Low complexity" evidence="10">
    <location>
        <begin position="297"/>
        <end position="325"/>
    </location>
</feature>
<dbReference type="Proteomes" id="UP000002258">
    <property type="component" value="Chromosome 1"/>
</dbReference>
<evidence type="ECO:0000313" key="13">
    <source>
        <dbReference type="Proteomes" id="UP000002258"/>
    </source>
</evidence>
<evidence type="ECO:0000256" key="9">
    <source>
        <dbReference type="PROSITE-ProRule" id="PRU00042"/>
    </source>
</evidence>
<dbReference type="OMA" id="YIEASHF"/>
<dbReference type="GO" id="GO:0005634">
    <property type="term" value="C:nucleus"/>
    <property type="evidence" value="ECO:0007669"/>
    <property type="project" value="UniProtKB-SubCell"/>
</dbReference>
<feature type="domain" description="C2H2-type" evidence="11">
    <location>
        <begin position="618"/>
        <end position="645"/>
    </location>
</feature>
<keyword evidence="13" id="KW-1185">Reference proteome</keyword>
<dbReference type="eggNOG" id="KOG1721">
    <property type="taxonomic scope" value="Eukaryota"/>
</dbReference>
<name>A3GGD8_PICST</name>
<dbReference type="PANTHER" id="PTHR16515">
    <property type="entry name" value="PR DOMAIN ZINC FINGER PROTEIN"/>
    <property type="match status" value="1"/>
</dbReference>
<evidence type="ECO:0000256" key="5">
    <source>
        <dbReference type="ARBA" id="ARBA00022833"/>
    </source>
</evidence>
<evidence type="ECO:0000256" key="8">
    <source>
        <dbReference type="ARBA" id="ARBA00039490"/>
    </source>
</evidence>
<feature type="compositionally biased region" description="Polar residues" evidence="10">
    <location>
        <begin position="276"/>
        <end position="296"/>
    </location>
</feature>
<dbReference type="InterPro" id="IPR050331">
    <property type="entry name" value="Zinc_finger"/>
</dbReference>
<dbReference type="SUPFAM" id="SSF57667">
    <property type="entry name" value="beta-beta-alpha zinc fingers"/>
    <property type="match status" value="1"/>
</dbReference>
<keyword evidence="3" id="KW-0677">Repeat</keyword>
<dbReference type="GeneID" id="4851337"/>
<feature type="region of interest" description="Disordered" evidence="10">
    <location>
        <begin position="270"/>
        <end position="325"/>
    </location>
</feature>
<evidence type="ECO:0000256" key="4">
    <source>
        <dbReference type="ARBA" id="ARBA00022771"/>
    </source>
</evidence>
<dbReference type="PANTHER" id="PTHR16515:SF49">
    <property type="entry name" value="GASTRULA ZINC FINGER PROTEIN XLCGF49.1-LIKE-RELATED"/>
    <property type="match status" value="1"/>
</dbReference>
<feature type="compositionally biased region" description="Basic residues" evidence="10">
    <location>
        <begin position="203"/>
        <end position="215"/>
    </location>
</feature>
<keyword evidence="2" id="KW-0479">Metal-binding</keyword>
<feature type="region of interest" description="Disordered" evidence="10">
    <location>
        <begin position="631"/>
        <end position="650"/>
    </location>
</feature>
<reference evidence="12 13" key="1">
    <citation type="journal article" date="2007" name="Nat. Biotechnol.">
        <title>Genome sequence of the lignocellulose-bioconverting and xylose-fermenting yeast Pichia stipitis.</title>
        <authorList>
            <person name="Jeffries T.W."/>
            <person name="Grigoriev I.V."/>
            <person name="Grimwood J."/>
            <person name="Laplaza J.M."/>
            <person name="Aerts A."/>
            <person name="Salamov A."/>
            <person name="Schmutz J."/>
            <person name="Lindquist E."/>
            <person name="Dehal P."/>
            <person name="Shapiro H."/>
            <person name="Jin Y.S."/>
            <person name="Passoth V."/>
            <person name="Richardson P.M."/>
        </authorList>
    </citation>
    <scope>NUCLEOTIDE SEQUENCE [LARGE SCALE GENOMIC DNA]</scope>
    <source>
        <strain evidence="13">ATCC 58785 / CBS 6054 / NBRC 10063 / NRRL Y-11545</strain>
    </source>
</reference>
<feature type="region of interest" description="Disordered" evidence="10">
    <location>
        <begin position="118"/>
        <end position="147"/>
    </location>
</feature>
<dbReference type="KEGG" id="pic:PICST_64902"/>
<dbReference type="AlphaFoldDB" id="A3GGD8"/>
<comment type="subcellular location">
    <subcellularLocation>
        <location evidence="1">Nucleus</location>
    </subcellularLocation>
</comment>
<dbReference type="Gene3D" id="3.30.160.60">
    <property type="entry name" value="Classic Zinc Finger"/>
    <property type="match status" value="2"/>
</dbReference>
<dbReference type="SMART" id="SM00355">
    <property type="entry name" value="ZnF_C2H2"/>
    <property type="match status" value="2"/>
</dbReference>
<gene>
    <name evidence="12" type="ORF">PICST_64902</name>
</gene>
<evidence type="ECO:0000256" key="10">
    <source>
        <dbReference type="SAM" id="MobiDB-lite"/>
    </source>
</evidence>
<accession>A3GGD8</accession>
<keyword evidence="4 9" id="KW-0863">Zinc-finger</keyword>
<dbReference type="RefSeq" id="XP_001387938.2">
    <property type="nucleotide sequence ID" value="XM_001387901.1"/>
</dbReference>
<evidence type="ECO:0000259" key="11">
    <source>
        <dbReference type="PROSITE" id="PS50157"/>
    </source>
</evidence>
<organism evidence="12 13">
    <name type="scientific">Scheffersomyces stipitis (strain ATCC 58785 / CBS 6054 / NBRC 10063 / NRRL Y-11545)</name>
    <name type="common">Yeast</name>
    <name type="synonym">Pichia stipitis</name>
    <dbReference type="NCBI Taxonomy" id="322104"/>
    <lineage>
        <taxon>Eukaryota</taxon>
        <taxon>Fungi</taxon>
        <taxon>Dikarya</taxon>
        <taxon>Ascomycota</taxon>
        <taxon>Saccharomycotina</taxon>
        <taxon>Pichiomycetes</taxon>
        <taxon>Debaryomycetaceae</taxon>
        <taxon>Scheffersomyces</taxon>
    </lineage>
</organism>
<protein>
    <recommendedName>
        <fullName evidence="8">pH-response transcription factor pacC/RIM101</fullName>
    </recommendedName>
</protein>
<feature type="compositionally biased region" description="Low complexity" evidence="10">
    <location>
        <begin position="118"/>
        <end position="141"/>
    </location>
</feature>
<feature type="compositionally biased region" description="Basic and acidic residues" evidence="10">
    <location>
        <begin position="640"/>
        <end position="650"/>
    </location>
</feature>
<dbReference type="EMBL" id="AAVQ01000001">
    <property type="protein sequence ID" value="EAZ63915.2"/>
    <property type="molecule type" value="Genomic_DNA"/>
</dbReference>
<dbReference type="PROSITE" id="PS50157">
    <property type="entry name" value="ZINC_FINGER_C2H2_2"/>
    <property type="match status" value="2"/>
</dbReference>
<evidence type="ECO:0000256" key="6">
    <source>
        <dbReference type="ARBA" id="ARBA00023242"/>
    </source>
</evidence>
<feature type="region of interest" description="Disordered" evidence="10">
    <location>
        <begin position="196"/>
        <end position="217"/>
    </location>
</feature>
<dbReference type="Pfam" id="PF00096">
    <property type="entry name" value="zf-C2H2"/>
    <property type="match status" value="2"/>
</dbReference>
<dbReference type="GO" id="GO:0010468">
    <property type="term" value="P:regulation of gene expression"/>
    <property type="evidence" value="ECO:0007669"/>
    <property type="project" value="TreeGrafter"/>
</dbReference>
<dbReference type="InParanoid" id="A3GGD8"/>
<evidence type="ECO:0000313" key="12">
    <source>
        <dbReference type="EMBL" id="EAZ63915.2"/>
    </source>
</evidence>
<comment type="similarity">
    <text evidence="7">Belongs to the pacC/RIM101 family.</text>
</comment>
<dbReference type="GO" id="GO:0008270">
    <property type="term" value="F:zinc ion binding"/>
    <property type="evidence" value="ECO:0007669"/>
    <property type="project" value="UniProtKB-KW"/>
</dbReference>
<keyword evidence="5" id="KW-0862">Zinc</keyword>
<dbReference type="InterPro" id="IPR036236">
    <property type="entry name" value="Znf_C2H2_sf"/>
</dbReference>
<dbReference type="HOGENOM" id="CLU_492570_0_0_1"/>
<proteinExistence type="inferred from homology"/>
<feature type="region of interest" description="Disordered" evidence="10">
    <location>
        <begin position="539"/>
        <end position="562"/>
    </location>
</feature>
<evidence type="ECO:0000256" key="7">
    <source>
        <dbReference type="ARBA" id="ARBA00038089"/>
    </source>
</evidence>
<dbReference type="OrthoDB" id="654211at2759"/>
<sequence>MDKYLLSSPTSLSQPFEVQTCHNDLDNEDSNNNQKFHNNNFGIHNDDVENSNIHGVGSVFGSRRPFHQNTLSTSSIASMSQDPPSSQYVSTSAMAYSMPQSYSNNTLYSMESIPQLSSSASNQSLSDSPSSLQQHASSSNQKSNVAANFQPVMATPRRAGRNKSLSISSINNASANIFNTPLRSHTSSALSPVALTKVSKTPHSSKVKGHTRSRSRMSIDASNLPLSLAGVVAGKSAGSSSFSAGANANLNPFYSSSTFVSPRVSKSGDLDDFGTPLQTPGQRTSIHSNRANLASDSGTSNMSSSFFSPSNNSNSNSNSSGSNMPYVLKRHDTLDSIKIEDQEDDAIKQLKKAKSYSSIANAISAASRTTAKDSAIKRDDSFINAADLSLRLITSQIGSNATITESNENPEAISSSSTPGIFYTDTSSLQYGQNLSLADATKSYSVPNSASEYDDTYIEASHFSVTPAYRPKGVDLLSSSFTTDSNNPLDSSMAKFNKNLVKNLSQSVSTTSFTKSYPASIDLASIATAPLSRLQDASNKDLSNTSMSSQSTPPVYPGGIVTGSQPGLLPPMAAFPVSQEMYVMNGGIPLHHNGLSMVNPAPLQLDDKVEKEKAKKKHKCPMCDARFQRPEHVKRHMKSHSSEKPFECDEPECGKRFNRKDNLKAHLKKIHGRQL</sequence>
<comment type="caution">
    <text evidence="12">The sequence shown here is derived from an EMBL/GenBank/DDBJ whole genome shotgun (WGS) entry which is preliminary data.</text>
</comment>
<keyword evidence="6" id="KW-0539">Nucleus</keyword>
<feature type="compositionally biased region" description="Polar residues" evidence="10">
    <location>
        <begin position="539"/>
        <end position="553"/>
    </location>
</feature>
<dbReference type="FunFam" id="3.30.160.60:FF:000100">
    <property type="entry name" value="Zinc finger 45-like"/>
    <property type="match status" value="1"/>
</dbReference>
<feature type="domain" description="C2H2-type" evidence="11">
    <location>
        <begin position="646"/>
        <end position="675"/>
    </location>
</feature>
<dbReference type="STRING" id="322104.A3GGD8"/>
<evidence type="ECO:0000256" key="3">
    <source>
        <dbReference type="ARBA" id="ARBA00022737"/>
    </source>
</evidence>
<evidence type="ECO:0000256" key="2">
    <source>
        <dbReference type="ARBA" id="ARBA00022723"/>
    </source>
</evidence>
<dbReference type="PROSITE" id="PS00028">
    <property type="entry name" value="ZINC_FINGER_C2H2_1"/>
    <property type="match status" value="2"/>
</dbReference>
<evidence type="ECO:0000256" key="1">
    <source>
        <dbReference type="ARBA" id="ARBA00004123"/>
    </source>
</evidence>
<dbReference type="InterPro" id="IPR013087">
    <property type="entry name" value="Znf_C2H2_type"/>
</dbReference>